<evidence type="ECO:0000313" key="2">
    <source>
        <dbReference type="EMBL" id="KFH04015.1"/>
    </source>
</evidence>
<protein>
    <submittedName>
        <fullName evidence="2">Dual-specificity protein phosphatase</fullName>
    </submittedName>
</protein>
<dbReference type="VEuPathDB" id="ToxoDB:TGMAS_235890A"/>
<feature type="non-terminal residue" evidence="2">
    <location>
        <position position="52"/>
    </location>
</feature>
<gene>
    <name evidence="2" type="ORF">TGMAS_235890A</name>
</gene>
<evidence type="ECO:0000256" key="1">
    <source>
        <dbReference type="SAM" id="MobiDB-lite"/>
    </source>
</evidence>
<dbReference type="AlphaFoldDB" id="A0A086PUI3"/>
<reference evidence="2 3" key="1">
    <citation type="submission" date="2014-04" db="EMBL/GenBank/DDBJ databases">
        <authorList>
            <person name="Sibley D."/>
            <person name="Venepally P."/>
            <person name="Karamycheva S."/>
            <person name="Hadjithomas M."/>
            <person name="Khan A."/>
            <person name="Brunk B."/>
            <person name="Roos D."/>
            <person name="Caler E."/>
            <person name="Lorenzi H."/>
        </authorList>
    </citation>
    <scope>NUCLEOTIDE SEQUENCE [LARGE SCALE GENOMIC DNA]</scope>
    <source>
        <strain evidence="2 3">MAS</strain>
    </source>
</reference>
<feature type="compositionally biased region" description="Polar residues" evidence="1">
    <location>
        <begin position="36"/>
        <end position="45"/>
    </location>
</feature>
<name>A0A086PUI3_TOXGO</name>
<dbReference type="Proteomes" id="UP000028821">
    <property type="component" value="Unassembled WGS sequence"/>
</dbReference>
<evidence type="ECO:0000313" key="3">
    <source>
        <dbReference type="Proteomes" id="UP000028821"/>
    </source>
</evidence>
<feature type="region of interest" description="Disordered" evidence="1">
    <location>
        <begin position="1"/>
        <end position="52"/>
    </location>
</feature>
<accession>A0A086PUI3</accession>
<proteinExistence type="predicted"/>
<sequence>MEEQDRPVVQEQEEDEKGEMKREAEEDEDTEETGQIPNVSSQSEAAVSMYAC</sequence>
<dbReference type="EMBL" id="AEXC02002588">
    <property type="protein sequence ID" value="KFH04015.1"/>
    <property type="molecule type" value="Genomic_DNA"/>
</dbReference>
<organism evidence="2 3">
    <name type="scientific">Toxoplasma gondii MAS</name>
    <dbReference type="NCBI Taxonomy" id="943118"/>
    <lineage>
        <taxon>Eukaryota</taxon>
        <taxon>Sar</taxon>
        <taxon>Alveolata</taxon>
        <taxon>Apicomplexa</taxon>
        <taxon>Conoidasida</taxon>
        <taxon>Coccidia</taxon>
        <taxon>Eucoccidiorida</taxon>
        <taxon>Eimeriorina</taxon>
        <taxon>Sarcocystidae</taxon>
        <taxon>Toxoplasma</taxon>
    </lineage>
</organism>
<comment type="caution">
    <text evidence="2">The sequence shown here is derived from an EMBL/GenBank/DDBJ whole genome shotgun (WGS) entry which is preliminary data.</text>
</comment>